<evidence type="ECO:0000256" key="5">
    <source>
        <dbReference type="ARBA" id="ARBA00023001"/>
    </source>
</evidence>
<evidence type="ECO:0000256" key="10">
    <source>
        <dbReference type="SAM" id="SignalP"/>
    </source>
</evidence>
<dbReference type="GO" id="GO:0030245">
    <property type="term" value="P:cellulose catabolic process"/>
    <property type="evidence" value="ECO:0007669"/>
    <property type="project" value="UniProtKB-KW"/>
</dbReference>
<dbReference type="GO" id="GO:0008810">
    <property type="term" value="F:cellulase activity"/>
    <property type="evidence" value="ECO:0007669"/>
    <property type="project" value="UniProtKB-EC"/>
</dbReference>
<organism evidence="12 13">
    <name type="scientific">Tilletia laevis</name>
    <dbReference type="NCBI Taxonomy" id="157183"/>
    <lineage>
        <taxon>Eukaryota</taxon>
        <taxon>Fungi</taxon>
        <taxon>Dikarya</taxon>
        <taxon>Basidiomycota</taxon>
        <taxon>Ustilaginomycotina</taxon>
        <taxon>Exobasidiomycetes</taxon>
        <taxon>Tilletiales</taxon>
        <taxon>Tilletiaceae</taxon>
        <taxon>Tilletia</taxon>
    </lineage>
</organism>
<feature type="region of interest" description="Disordered" evidence="9">
    <location>
        <begin position="28"/>
        <end position="86"/>
    </location>
</feature>
<comment type="similarity">
    <text evidence="2">Belongs to the glycosyl hydrolase 45 (cellulase K) family.</text>
</comment>
<name>A0A9N8LS47_9BASI</name>
<reference evidence="12 13" key="1">
    <citation type="submission" date="2020-10" db="EMBL/GenBank/DDBJ databases">
        <authorList>
            <person name="Sedaghatjoo S."/>
        </authorList>
    </citation>
    <scope>NUCLEOTIDE SEQUENCE [LARGE SCALE GENOMIC DNA]</scope>
    <source>
        <strain evidence="12 13">LLFL</strain>
    </source>
</reference>
<evidence type="ECO:0000313" key="13">
    <source>
        <dbReference type="Proteomes" id="UP000836404"/>
    </source>
</evidence>
<dbReference type="Proteomes" id="UP000836404">
    <property type="component" value="Unassembled WGS sequence"/>
</dbReference>
<feature type="compositionally biased region" description="Low complexity" evidence="9">
    <location>
        <begin position="77"/>
        <end position="86"/>
    </location>
</feature>
<evidence type="ECO:0000313" key="12">
    <source>
        <dbReference type="EMBL" id="CAD6938367.1"/>
    </source>
</evidence>
<keyword evidence="5" id="KW-0136">Cellulose degradation</keyword>
<feature type="domain" description="Glycosyl hydrolases family 45 active site" evidence="11">
    <location>
        <begin position="108"/>
        <end position="311"/>
    </location>
</feature>
<keyword evidence="7" id="KW-0326">Glycosidase</keyword>
<evidence type="ECO:0000256" key="1">
    <source>
        <dbReference type="ARBA" id="ARBA00000966"/>
    </source>
</evidence>
<dbReference type="PANTHER" id="PTHR39730:SF1">
    <property type="entry name" value="ENDOGLUCANASE 1"/>
    <property type="match status" value="1"/>
</dbReference>
<keyword evidence="10" id="KW-0732">Signal</keyword>
<feature type="compositionally biased region" description="Basic residues" evidence="9">
    <location>
        <begin position="33"/>
        <end position="50"/>
    </location>
</feature>
<comment type="catalytic activity">
    <reaction evidence="1">
        <text>Endohydrolysis of (1-&gt;4)-beta-D-glucosidic linkages in cellulose, lichenin and cereal beta-D-glucans.</text>
        <dbReference type="EC" id="3.2.1.4"/>
    </reaction>
</comment>
<evidence type="ECO:0000256" key="9">
    <source>
        <dbReference type="SAM" id="MobiDB-lite"/>
    </source>
</evidence>
<dbReference type="InterPro" id="IPR000334">
    <property type="entry name" value="Glyco_hydro_45"/>
</dbReference>
<feature type="signal peptide" evidence="10">
    <location>
        <begin position="1"/>
        <end position="24"/>
    </location>
</feature>
<dbReference type="OrthoDB" id="10035502at2759"/>
<dbReference type="InterPro" id="IPR052288">
    <property type="entry name" value="GH45_Enzymes"/>
</dbReference>
<evidence type="ECO:0000259" key="11">
    <source>
        <dbReference type="Pfam" id="PF02015"/>
    </source>
</evidence>
<evidence type="ECO:0000256" key="3">
    <source>
        <dbReference type="ARBA" id="ARBA00012601"/>
    </source>
</evidence>
<evidence type="ECO:0000256" key="4">
    <source>
        <dbReference type="ARBA" id="ARBA00022801"/>
    </source>
</evidence>
<dbReference type="PANTHER" id="PTHR39730">
    <property type="entry name" value="ENDOGLUCANASE 1"/>
    <property type="match status" value="1"/>
</dbReference>
<comment type="caution">
    <text evidence="12">The sequence shown here is derived from an EMBL/GenBank/DDBJ whole genome shotgun (WGS) entry which is preliminary data.</text>
</comment>
<keyword evidence="4" id="KW-0378">Hydrolase</keyword>
<evidence type="ECO:0000256" key="7">
    <source>
        <dbReference type="ARBA" id="ARBA00023295"/>
    </source>
</evidence>
<protein>
    <recommendedName>
        <fullName evidence="3">cellulase</fullName>
        <ecNumber evidence="3">3.2.1.4</ecNumber>
    </recommendedName>
</protein>
<dbReference type="Gene3D" id="2.40.40.10">
    <property type="entry name" value="RlpA-like domain"/>
    <property type="match status" value="1"/>
</dbReference>
<dbReference type="AlphaFoldDB" id="A0A9N8LS47"/>
<dbReference type="InterPro" id="IPR036908">
    <property type="entry name" value="RlpA-like_sf"/>
</dbReference>
<accession>A0A9N8LS47</accession>
<dbReference type="Pfam" id="PF02015">
    <property type="entry name" value="Glyco_hydro_45"/>
    <property type="match status" value="1"/>
</dbReference>
<feature type="chain" id="PRO_5041114282" description="cellulase" evidence="10">
    <location>
        <begin position="25"/>
        <end position="325"/>
    </location>
</feature>
<evidence type="ECO:0000256" key="8">
    <source>
        <dbReference type="ARBA" id="ARBA00023326"/>
    </source>
</evidence>
<dbReference type="EC" id="3.2.1.4" evidence="3"/>
<sequence>MQVFAHTFLLLATSLLFLGALAEATTSSLGEQRRHHHRHHHHGHHGHRHHPADQGTAPPATNVPPKDALTAAGGGTPTPAKGIPPWVPVIAPAPIGDKPEDKCELSGGMATQYWDCCKIAAAWPGNPNVTRPAYSCAKDGETVLEDTNVRSGCGGGTAYACNRHQPFVSPTNPMLSYAIGARPHELGIHSFYGACYSIKFKELPGKTLVFQALNTGDYPKLSQIDIQVPGGGVGGLNACPTQWHSPPDGWGRRFGGIYHRSECDQLPVPLRRGCLWRYDWLAPAGHPDGMNPTIASMCRVQCPKILTDLTGTIRKDEAKYALPPK</sequence>
<evidence type="ECO:0000256" key="6">
    <source>
        <dbReference type="ARBA" id="ARBA00023277"/>
    </source>
</evidence>
<keyword evidence="13" id="KW-1185">Reference proteome</keyword>
<gene>
    <name evidence="12" type="ORF">JKILLFL_G4525</name>
</gene>
<dbReference type="SUPFAM" id="SSF50685">
    <property type="entry name" value="Barwin-like endoglucanases"/>
    <property type="match status" value="1"/>
</dbReference>
<dbReference type="EMBL" id="CAJHJF010003804">
    <property type="protein sequence ID" value="CAD6938367.1"/>
    <property type="molecule type" value="Genomic_DNA"/>
</dbReference>
<evidence type="ECO:0000256" key="2">
    <source>
        <dbReference type="ARBA" id="ARBA00007793"/>
    </source>
</evidence>
<proteinExistence type="inferred from homology"/>
<keyword evidence="6" id="KW-0119">Carbohydrate metabolism</keyword>
<keyword evidence="8" id="KW-0624">Polysaccharide degradation</keyword>